<evidence type="ECO:0000256" key="5">
    <source>
        <dbReference type="ARBA" id="ARBA00022982"/>
    </source>
</evidence>
<sequence length="197" mass="20639">MGEMIKMVVVLTILSVISGGGLKGLEEWAKPKIENNVMNLVKGPAIRAILEAADNDPVEDRFKIKDGDQDRNIFVGVFGGTADTVVVEAAANGYGDKVGMVVAINMAENTLRGLAVTTHKETPGLGAMAKDDPKFAAQFVGQSISDAFGVTTDGGQISALSGATITSRAVCSGVNQAVEAYNRLKPQLEEKIKGMGK</sequence>
<keyword evidence="9" id="KW-1185">Reference proteome</keyword>
<evidence type="ECO:0000256" key="2">
    <source>
        <dbReference type="ARBA" id="ARBA00022553"/>
    </source>
</evidence>
<dbReference type="RefSeq" id="WP_155319522.1">
    <property type="nucleotide sequence ID" value="NZ_AP021874.1"/>
</dbReference>
<reference evidence="8 9" key="1">
    <citation type="submission" date="2019-11" db="EMBL/GenBank/DDBJ databases">
        <title>Comparative genomics of hydrocarbon-degrading Desulfosarcina strains.</title>
        <authorList>
            <person name="Watanabe M."/>
            <person name="Kojima H."/>
            <person name="Fukui M."/>
        </authorList>
    </citation>
    <scope>NUCLEOTIDE SEQUENCE [LARGE SCALE GENOMIC DNA]</scope>
    <source>
        <strain evidence="8 9">PL12</strain>
    </source>
</reference>
<keyword evidence="6" id="KW-1003">Cell membrane</keyword>
<dbReference type="KEGG" id="dalk:DSCA_56570"/>
<keyword evidence="2 6" id="KW-0597">Phosphoprotein</keyword>
<dbReference type="InterPro" id="IPR010209">
    <property type="entry name" value="Ion_transpt_RnfG/RsxG"/>
</dbReference>
<dbReference type="NCBIfam" id="TIGR01947">
    <property type="entry name" value="rnfG"/>
    <property type="match status" value="1"/>
</dbReference>
<evidence type="ECO:0000256" key="3">
    <source>
        <dbReference type="ARBA" id="ARBA00022630"/>
    </source>
</evidence>
<feature type="modified residue" description="FMN phosphoryl threonine" evidence="6">
    <location>
        <position position="164"/>
    </location>
</feature>
<feature type="domain" description="FMN-binding" evidence="7">
    <location>
        <begin position="93"/>
        <end position="181"/>
    </location>
</feature>
<comment type="function">
    <text evidence="6">Part of a membrane-bound complex that couples electron transfer with translocation of ions across the membrane.</text>
</comment>
<dbReference type="AlphaFoldDB" id="A0A5K7Z540"/>
<accession>A0A5K7Z540</accession>
<dbReference type="HAMAP" id="MF_00479">
    <property type="entry name" value="RsxG_RnfG"/>
    <property type="match status" value="1"/>
</dbReference>
<dbReference type="GO" id="GO:0005886">
    <property type="term" value="C:plasma membrane"/>
    <property type="evidence" value="ECO:0007669"/>
    <property type="project" value="UniProtKB-SubCell"/>
</dbReference>
<protein>
    <recommendedName>
        <fullName evidence="6">Ion-translocating oxidoreductase complex subunit G</fullName>
        <ecNumber evidence="6">7.-.-.-</ecNumber>
    </recommendedName>
    <alternativeName>
        <fullName evidence="6">Rnf electron transport complex subunit G</fullName>
    </alternativeName>
</protein>
<dbReference type="GO" id="GO:0022900">
    <property type="term" value="P:electron transport chain"/>
    <property type="evidence" value="ECO:0007669"/>
    <property type="project" value="UniProtKB-UniRule"/>
</dbReference>
<dbReference type="GO" id="GO:0009055">
    <property type="term" value="F:electron transfer activity"/>
    <property type="evidence" value="ECO:0007669"/>
    <property type="project" value="InterPro"/>
</dbReference>
<keyword evidence="5 6" id="KW-0249">Electron transport</keyword>
<comment type="similarity">
    <text evidence="6">Belongs to the RnfG family.</text>
</comment>
<keyword evidence="6" id="KW-0472">Membrane</keyword>
<name>A0A5K7Z540_9BACT</name>
<dbReference type="EC" id="7.-.-.-" evidence="6"/>
<keyword evidence="6" id="KW-1278">Translocase</keyword>
<evidence type="ECO:0000313" key="9">
    <source>
        <dbReference type="Proteomes" id="UP000427906"/>
    </source>
</evidence>
<proteinExistence type="inferred from homology"/>
<keyword evidence="1 6" id="KW-0813">Transport</keyword>
<comment type="subunit">
    <text evidence="6">The complex is composed of six subunits: RnfA, RnfB, RnfC, RnfD, RnfE and RnfG.</text>
</comment>
<dbReference type="PANTHER" id="PTHR36118:SF1">
    <property type="entry name" value="ION-TRANSLOCATING OXIDOREDUCTASE COMPLEX SUBUNIT G"/>
    <property type="match status" value="1"/>
</dbReference>
<comment type="cofactor">
    <cofactor evidence="6">
        <name>FMN</name>
        <dbReference type="ChEBI" id="CHEBI:58210"/>
    </cofactor>
</comment>
<dbReference type="GO" id="GO:0010181">
    <property type="term" value="F:FMN binding"/>
    <property type="evidence" value="ECO:0007669"/>
    <property type="project" value="InterPro"/>
</dbReference>
<keyword evidence="4 6" id="KW-0288">FMN</keyword>
<dbReference type="InterPro" id="IPR007329">
    <property type="entry name" value="FMN-bd"/>
</dbReference>
<evidence type="ECO:0000259" key="7">
    <source>
        <dbReference type="SMART" id="SM00900"/>
    </source>
</evidence>
<dbReference type="Proteomes" id="UP000427906">
    <property type="component" value="Chromosome"/>
</dbReference>
<organism evidence="8 9">
    <name type="scientific">Desulfosarcina alkanivorans</name>
    <dbReference type="NCBI Taxonomy" id="571177"/>
    <lineage>
        <taxon>Bacteria</taxon>
        <taxon>Pseudomonadati</taxon>
        <taxon>Thermodesulfobacteriota</taxon>
        <taxon>Desulfobacteria</taxon>
        <taxon>Desulfobacterales</taxon>
        <taxon>Desulfosarcinaceae</taxon>
        <taxon>Desulfosarcina</taxon>
    </lineage>
</organism>
<dbReference type="EMBL" id="AP021874">
    <property type="protein sequence ID" value="BBO71727.1"/>
    <property type="molecule type" value="Genomic_DNA"/>
</dbReference>
<keyword evidence="6" id="KW-1133">Transmembrane helix</keyword>
<evidence type="ECO:0000256" key="1">
    <source>
        <dbReference type="ARBA" id="ARBA00022448"/>
    </source>
</evidence>
<keyword evidence="6" id="KW-0812">Transmembrane</keyword>
<gene>
    <name evidence="6" type="primary">rnfG</name>
    <name evidence="8" type="ORF">DSCA_56570</name>
</gene>
<comment type="subcellular location">
    <subcellularLocation>
        <location evidence="6">Cell membrane</location>
        <topology evidence="6">Single-pass membrane protein</topology>
    </subcellularLocation>
</comment>
<dbReference type="NCBIfam" id="NF045876">
    <property type="entry name" value="RnfG_DVU2794"/>
    <property type="match status" value="1"/>
</dbReference>
<evidence type="ECO:0000256" key="4">
    <source>
        <dbReference type="ARBA" id="ARBA00022643"/>
    </source>
</evidence>
<dbReference type="PIRSF" id="PIRSF006091">
    <property type="entry name" value="E_trnsport_RnfG"/>
    <property type="match status" value="1"/>
</dbReference>
<evidence type="ECO:0000256" key="6">
    <source>
        <dbReference type="HAMAP-Rule" id="MF_00479"/>
    </source>
</evidence>
<dbReference type="PANTHER" id="PTHR36118">
    <property type="entry name" value="ION-TRANSLOCATING OXIDOREDUCTASE COMPLEX SUBUNIT G"/>
    <property type="match status" value="1"/>
</dbReference>
<evidence type="ECO:0000313" key="8">
    <source>
        <dbReference type="EMBL" id="BBO71727.1"/>
    </source>
</evidence>
<keyword evidence="3 6" id="KW-0285">Flavoprotein</keyword>
<dbReference type="SMART" id="SM00900">
    <property type="entry name" value="FMN_bind"/>
    <property type="match status" value="1"/>
</dbReference>
<dbReference type="Pfam" id="PF04205">
    <property type="entry name" value="FMN_bind"/>
    <property type="match status" value="1"/>
</dbReference>
<dbReference type="OrthoDB" id="9787579at2"/>